<proteinExistence type="predicted"/>
<sequence>MRKRPTMRKKVRLKSRRSDIDSQKYRKSVSNGEQPFTEICVQEKSAHSPPFTGRLQKTKERRGRNRRLVKSGE</sequence>
<evidence type="ECO:0000313" key="3">
    <source>
        <dbReference type="Proteomes" id="UP000887159"/>
    </source>
</evidence>
<protein>
    <submittedName>
        <fullName evidence="2">Uncharacterized protein</fullName>
    </submittedName>
</protein>
<reference evidence="2" key="1">
    <citation type="submission" date="2020-08" db="EMBL/GenBank/DDBJ databases">
        <title>Multicomponent nature underlies the extraordinary mechanical properties of spider dragline silk.</title>
        <authorList>
            <person name="Kono N."/>
            <person name="Nakamura H."/>
            <person name="Mori M."/>
            <person name="Yoshida Y."/>
            <person name="Ohtoshi R."/>
            <person name="Malay A.D."/>
            <person name="Moran D.A.P."/>
            <person name="Tomita M."/>
            <person name="Numata K."/>
            <person name="Arakawa K."/>
        </authorList>
    </citation>
    <scope>NUCLEOTIDE SEQUENCE</scope>
</reference>
<dbReference type="EMBL" id="BMAU01021322">
    <property type="protein sequence ID" value="GFY13435.1"/>
    <property type="molecule type" value="Genomic_DNA"/>
</dbReference>
<feature type="region of interest" description="Disordered" evidence="1">
    <location>
        <begin position="1"/>
        <end position="32"/>
    </location>
</feature>
<evidence type="ECO:0000313" key="2">
    <source>
        <dbReference type="EMBL" id="GFY13435.1"/>
    </source>
</evidence>
<evidence type="ECO:0000256" key="1">
    <source>
        <dbReference type="SAM" id="MobiDB-lite"/>
    </source>
</evidence>
<keyword evidence="3" id="KW-1185">Reference proteome</keyword>
<organism evidence="2 3">
    <name type="scientific">Trichonephila clavipes</name>
    <name type="common">Golden silk orbweaver</name>
    <name type="synonym">Nephila clavipes</name>
    <dbReference type="NCBI Taxonomy" id="2585209"/>
    <lineage>
        <taxon>Eukaryota</taxon>
        <taxon>Metazoa</taxon>
        <taxon>Ecdysozoa</taxon>
        <taxon>Arthropoda</taxon>
        <taxon>Chelicerata</taxon>
        <taxon>Arachnida</taxon>
        <taxon>Araneae</taxon>
        <taxon>Araneomorphae</taxon>
        <taxon>Entelegynae</taxon>
        <taxon>Araneoidea</taxon>
        <taxon>Nephilidae</taxon>
        <taxon>Trichonephila</taxon>
    </lineage>
</organism>
<feature type="region of interest" description="Disordered" evidence="1">
    <location>
        <begin position="44"/>
        <end position="73"/>
    </location>
</feature>
<name>A0A8X6SKY5_TRICX</name>
<comment type="caution">
    <text evidence="2">The sequence shown here is derived from an EMBL/GenBank/DDBJ whole genome shotgun (WGS) entry which is preliminary data.</text>
</comment>
<accession>A0A8X6SKY5</accession>
<dbReference type="Proteomes" id="UP000887159">
    <property type="component" value="Unassembled WGS sequence"/>
</dbReference>
<feature type="compositionally biased region" description="Basic residues" evidence="1">
    <location>
        <begin position="1"/>
        <end position="15"/>
    </location>
</feature>
<feature type="compositionally biased region" description="Basic residues" evidence="1">
    <location>
        <begin position="59"/>
        <end position="73"/>
    </location>
</feature>
<gene>
    <name evidence="2" type="ORF">TNCV_1803061</name>
</gene>
<dbReference type="AlphaFoldDB" id="A0A8X6SKY5"/>